<feature type="transmembrane region" description="Helical" evidence="1">
    <location>
        <begin position="151"/>
        <end position="171"/>
    </location>
</feature>
<dbReference type="HOGENOM" id="CLU_035509_11_3_1"/>
<gene>
    <name evidence="3" type="ORF">Moror_13001</name>
</gene>
<dbReference type="Proteomes" id="UP000017559">
    <property type="component" value="Unassembled WGS sequence"/>
</dbReference>
<dbReference type="EMBL" id="AWSO01000165">
    <property type="protein sequence ID" value="ESK93894.1"/>
    <property type="molecule type" value="Genomic_DNA"/>
</dbReference>
<feature type="domain" description="DUF6533" evidence="2">
    <location>
        <begin position="62"/>
        <end position="103"/>
    </location>
</feature>
<feature type="transmembrane region" description="Helical" evidence="1">
    <location>
        <begin position="123"/>
        <end position="145"/>
    </location>
</feature>
<dbReference type="AlphaFoldDB" id="V2YQE4"/>
<feature type="transmembrane region" description="Helical" evidence="1">
    <location>
        <begin position="247"/>
        <end position="266"/>
    </location>
</feature>
<comment type="caution">
    <text evidence="3">The sequence shown here is derived from an EMBL/GenBank/DDBJ whole genome shotgun (WGS) entry which is preliminary data.</text>
</comment>
<evidence type="ECO:0000256" key="1">
    <source>
        <dbReference type="SAM" id="Phobius"/>
    </source>
</evidence>
<evidence type="ECO:0000313" key="4">
    <source>
        <dbReference type="Proteomes" id="UP000017559"/>
    </source>
</evidence>
<organism evidence="3 4">
    <name type="scientific">Moniliophthora roreri (strain MCA 2997)</name>
    <name type="common">Cocoa frosty pod rot fungus</name>
    <name type="synonym">Crinipellis roreri</name>
    <dbReference type="NCBI Taxonomy" id="1381753"/>
    <lineage>
        <taxon>Eukaryota</taxon>
        <taxon>Fungi</taxon>
        <taxon>Dikarya</taxon>
        <taxon>Basidiomycota</taxon>
        <taxon>Agaricomycotina</taxon>
        <taxon>Agaricomycetes</taxon>
        <taxon>Agaricomycetidae</taxon>
        <taxon>Agaricales</taxon>
        <taxon>Marasmiineae</taxon>
        <taxon>Marasmiaceae</taxon>
        <taxon>Moniliophthora</taxon>
    </lineage>
</organism>
<protein>
    <recommendedName>
        <fullName evidence="2">DUF6533 domain-containing protein</fullName>
    </recommendedName>
</protein>
<name>V2YQE4_MONRO</name>
<accession>V2YQE4</accession>
<proteinExistence type="predicted"/>
<dbReference type="Pfam" id="PF20151">
    <property type="entry name" value="DUF6533"/>
    <property type="match status" value="1"/>
</dbReference>
<feature type="transmembrane region" description="Helical" evidence="1">
    <location>
        <begin position="203"/>
        <end position="227"/>
    </location>
</feature>
<reference evidence="3 4" key="1">
    <citation type="journal article" date="2014" name="BMC Genomics">
        <title>Genome and secretome analysis of the hemibiotrophic fungal pathogen, Moniliophthora roreri, which causes frosty pod rot disease of cacao: mechanisms of the biotrophic and necrotrophic phases.</title>
        <authorList>
            <person name="Meinhardt L.W."/>
            <person name="Costa G.G.L."/>
            <person name="Thomazella D.P.T."/>
            <person name="Teixeira P.J.P.L."/>
            <person name="Carazzolle M.F."/>
            <person name="Schuster S.C."/>
            <person name="Carlson J.E."/>
            <person name="Guiltinan M.J."/>
            <person name="Mieczkowski P."/>
            <person name="Farmer A."/>
            <person name="Ramaraj T."/>
            <person name="Crozier J."/>
            <person name="Davis R.E."/>
            <person name="Shao J."/>
            <person name="Melnick R.L."/>
            <person name="Pereira G.A.G."/>
            <person name="Bailey B.A."/>
        </authorList>
    </citation>
    <scope>NUCLEOTIDE SEQUENCE [LARGE SCALE GENOMIC DNA]</scope>
    <source>
        <strain evidence="3 4">MCA 2997</strain>
    </source>
</reference>
<dbReference type="OrthoDB" id="2940333at2759"/>
<feature type="transmembrane region" description="Helical" evidence="1">
    <location>
        <begin position="88"/>
        <end position="111"/>
    </location>
</feature>
<dbReference type="KEGG" id="mrr:Moror_13001"/>
<keyword evidence="4" id="KW-1185">Reference proteome</keyword>
<keyword evidence="1" id="KW-0472">Membrane</keyword>
<evidence type="ECO:0000259" key="2">
    <source>
        <dbReference type="Pfam" id="PF20151"/>
    </source>
</evidence>
<keyword evidence="1" id="KW-1133">Transmembrane helix</keyword>
<dbReference type="InterPro" id="IPR045340">
    <property type="entry name" value="DUF6533"/>
</dbReference>
<evidence type="ECO:0000313" key="3">
    <source>
        <dbReference type="EMBL" id="ESK93894.1"/>
    </source>
</evidence>
<sequence>MILSPSRLTIWSRFPGTLFSKKTLHRTSQQMGDDTVNLTDSELQLLSTCISNARLGNSLLYASCGLFLFDYALTVHDEGRFIWWPRRFSLGTISFAIARYTAMTSTIIALLRSSSLIIDGLNTVLRLTAIISSEFIVAVRTWAIWEKNRRILYTLVVFSVTAVIPASIIVARSLITSHVQSLISPALVDLCSVITSEVQNGFIVPYILTIIYEIVTLSLSLFRITTWRKTIPQTVRVPLLDTLWRDGVLYFSFMLVLGFMNIGLILQSEAPQLRQAGAQLQAVLHSIMSTRIVLHLADSKTPRDITTAGCSVHRTDTGVIFTTQISMNDGAERLPMSRARPEDEFEEIG</sequence>
<keyword evidence="1" id="KW-0812">Transmembrane</keyword>